<dbReference type="SMART" id="SM00331">
    <property type="entry name" value="PP2C_SIG"/>
    <property type="match status" value="1"/>
</dbReference>
<gene>
    <name evidence="3" type="ORF">GCM10010421_02680</name>
</gene>
<feature type="compositionally biased region" description="Pro residues" evidence="1">
    <location>
        <begin position="71"/>
        <end position="95"/>
    </location>
</feature>
<name>A0ABP5W658_9ACTN</name>
<dbReference type="EMBL" id="BAAATK010000001">
    <property type="protein sequence ID" value="GAA2420793.1"/>
    <property type="molecule type" value="Genomic_DNA"/>
</dbReference>
<dbReference type="Gene3D" id="3.60.40.10">
    <property type="entry name" value="PPM-type phosphatase domain"/>
    <property type="match status" value="1"/>
</dbReference>
<dbReference type="InterPro" id="IPR036457">
    <property type="entry name" value="PPM-type-like_dom_sf"/>
</dbReference>
<dbReference type="RefSeq" id="WP_344599451.1">
    <property type="nucleotide sequence ID" value="NZ_BAAATK010000001.1"/>
</dbReference>
<protein>
    <submittedName>
        <fullName evidence="3">Protein phosphatase 2C domain-containing protein</fullName>
    </submittedName>
</protein>
<dbReference type="CDD" id="cd00143">
    <property type="entry name" value="PP2Cc"/>
    <property type="match status" value="1"/>
</dbReference>
<feature type="region of interest" description="Disordered" evidence="1">
    <location>
        <begin position="35"/>
        <end position="102"/>
    </location>
</feature>
<dbReference type="InterPro" id="IPR001932">
    <property type="entry name" value="PPM-type_phosphatase-like_dom"/>
</dbReference>
<evidence type="ECO:0000256" key="1">
    <source>
        <dbReference type="SAM" id="MobiDB-lite"/>
    </source>
</evidence>
<evidence type="ECO:0000313" key="3">
    <source>
        <dbReference type="EMBL" id="GAA2420793.1"/>
    </source>
</evidence>
<sequence length="439" mass="44756">MSQMSRLSACPSCEEPLESGDRFCGACGYDLSAVPARPEDCPTIAPNGSVPAPAAGRPAPAAPPAGAGGLPLPPQPPSPPPLPPQPPQAPAPEGPAAPEAAASGVRFDRPAEPDEYLLQAPDPRVAADLAAPAAGARVCVACRAGRVDGDGYCEHCGHAQPRERDHLEQESGPVAAVSDRGLRHHRNEDAFAVGHTVLPDGSPAAVAVVCDGVSSATRPDDASLAASRAASATLLAALPRGVHPQQAMHDAIVAAARAVDALADEPATAREHAPHQNAPACTLVGAVVTSGLLVVGWVGDSRVYWIPVDRSAPPARLTEDDSWAAQMVAAGLMSEAEAYADERAHAITGWLGADAYELEPHTASFEPDRPGVVVVCTDGLWNYAETAEEMAGVVPLDAAVRPLHSARVLVGHALDGGGHDNVTVAVLPFPAPPQGAGSA</sequence>
<evidence type="ECO:0000313" key="4">
    <source>
        <dbReference type="Proteomes" id="UP001500460"/>
    </source>
</evidence>
<dbReference type="SMART" id="SM00332">
    <property type="entry name" value="PP2Cc"/>
    <property type="match status" value="1"/>
</dbReference>
<accession>A0ABP5W658</accession>
<keyword evidence="4" id="KW-1185">Reference proteome</keyword>
<evidence type="ECO:0000259" key="2">
    <source>
        <dbReference type="PROSITE" id="PS51746"/>
    </source>
</evidence>
<reference evidence="4" key="1">
    <citation type="journal article" date="2019" name="Int. J. Syst. Evol. Microbiol.">
        <title>The Global Catalogue of Microorganisms (GCM) 10K type strain sequencing project: providing services to taxonomists for standard genome sequencing and annotation.</title>
        <authorList>
            <consortium name="The Broad Institute Genomics Platform"/>
            <consortium name="The Broad Institute Genome Sequencing Center for Infectious Disease"/>
            <person name="Wu L."/>
            <person name="Ma J."/>
        </authorList>
    </citation>
    <scope>NUCLEOTIDE SEQUENCE [LARGE SCALE GENOMIC DNA]</scope>
    <source>
        <strain evidence="4">JCM 6922</strain>
    </source>
</reference>
<dbReference type="PROSITE" id="PS51746">
    <property type="entry name" value="PPM_2"/>
    <property type="match status" value="1"/>
</dbReference>
<feature type="domain" description="PPM-type phosphatase" evidence="2">
    <location>
        <begin position="173"/>
        <end position="429"/>
    </location>
</feature>
<dbReference type="SUPFAM" id="SSF81606">
    <property type="entry name" value="PP2C-like"/>
    <property type="match status" value="1"/>
</dbReference>
<organism evidence="3 4">
    <name type="scientific">Streptomyces glaucus</name>
    <dbReference type="NCBI Taxonomy" id="284029"/>
    <lineage>
        <taxon>Bacteria</taxon>
        <taxon>Bacillati</taxon>
        <taxon>Actinomycetota</taxon>
        <taxon>Actinomycetes</taxon>
        <taxon>Kitasatosporales</taxon>
        <taxon>Streptomycetaceae</taxon>
        <taxon>Streptomyces</taxon>
    </lineage>
</organism>
<dbReference type="Proteomes" id="UP001500460">
    <property type="component" value="Unassembled WGS sequence"/>
</dbReference>
<dbReference type="Pfam" id="PF13672">
    <property type="entry name" value="PP2C_2"/>
    <property type="match status" value="1"/>
</dbReference>
<proteinExistence type="predicted"/>
<comment type="caution">
    <text evidence="3">The sequence shown here is derived from an EMBL/GenBank/DDBJ whole genome shotgun (WGS) entry which is preliminary data.</text>
</comment>